<evidence type="ECO:0000313" key="1">
    <source>
        <dbReference type="EMBL" id="MFC4161720.1"/>
    </source>
</evidence>
<protein>
    <recommendedName>
        <fullName evidence="3">3-oxoacyl-ACP synthase</fullName>
    </recommendedName>
</protein>
<dbReference type="SUPFAM" id="SSF53901">
    <property type="entry name" value="Thiolase-like"/>
    <property type="match status" value="1"/>
</dbReference>
<gene>
    <name evidence="1" type="ORF">ACFOW7_20500</name>
</gene>
<dbReference type="Proteomes" id="UP001595791">
    <property type="component" value="Unassembled WGS sequence"/>
</dbReference>
<dbReference type="InterPro" id="IPR016039">
    <property type="entry name" value="Thiolase-like"/>
</dbReference>
<reference evidence="2" key="1">
    <citation type="journal article" date="2019" name="Int. J. Syst. Evol. Microbiol.">
        <title>The Global Catalogue of Microorganisms (GCM) 10K type strain sequencing project: providing services to taxonomists for standard genome sequencing and annotation.</title>
        <authorList>
            <consortium name="The Broad Institute Genomics Platform"/>
            <consortium name="The Broad Institute Genome Sequencing Center for Infectious Disease"/>
            <person name="Wu L."/>
            <person name="Ma J."/>
        </authorList>
    </citation>
    <scope>NUCLEOTIDE SEQUENCE [LARGE SCALE GENOMIC DNA]</scope>
    <source>
        <strain evidence="2">LMG 29894</strain>
    </source>
</reference>
<organism evidence="1 2">
    <name type="scientific">Chitinimonas lacunae</name>
    <dbReference type="NCBI Taxonomy" id="1963018"/>
    <lineage>
        <taxon>Bacteria</taxon>
        <taxon>Pseudomonadati</taxon>
        <taxon>Pseudomonadota</taxon>
        <taxon>Betaproteobacteria</taxon>
        <taxon>Neisseriales</taxon>
        <taxon>Chitinibacteraceae</taxon>
        <taxon>Chitinimonas</taxon>
    </lineage>
</organism>
<proteinExistence type="predicted"/>
<evidence type="ECO:0000313" key="2">
    <source>
        <dbReference type="Proteomes" id="UP001595791"/>
    </source>
</evidence>
<keyword evidence="2" id="KW-1185">Reference proteome</keyword>
<dbReference type="RefSeq" id="WP_378168161.1">
    <property type="nucleotide sequence ID" value="NZ_JBHSBU010000002.1"/>
</dbReference>
<name>A0ABV8MXM4_9NEIS</name>
<dbReference type="Gene3D" id="3.40.47.10">
    <property type="match status" value="1"/>
</dbReference>
<comment type="caution">
    <text evidence="1">The sequence shown here is derived from an EMBL/GenBank/DDBJ whole genome shotgun (WGS) entry which is preliminary data.</text>
</comment>
<sequence length="341" mass="36074">MDKVALRVLGGGACCALGFRLDAAECAIRAGMDRFEESEFYDRRRAPLKVARLPLGDLWGAERLALMATAAVQDCIDQIGAIAAHETALLLLAAERERPHTEDERYLECFAAIERTLGVRFHEDSRIIPYGRAGLGQALVTAARCLEGEVRQVLLVGADSYLNAATINYFLGAGRLLESGNAYGFIPAEAAAAVLLGRDSRPGASPLQICGVGLAEEQARPDGEVPNRAIGLSEAMRSALDQAGLAPGALHFRANDHNGDPFYASEASVAYTRLMVDDGVGLPLLNLAEYLGETGAAAGPLALAYLSRVIERDDGPGRVGLLHLGNDDGSRSAVVVAYAAD</sequence>
<evidence type="ECO:0008006" key="3">
    <source>
        <dbReference type="Google" id="ProtNLM"/>
    </source>
</evidence>
<accession>A0ABV8MXM4</accession>
<dbReference type="EMBL" id="JBHSBU010000002">
    <property type="protein sequence ID" value="MFC4161720.1"/>
    <property type="molecule type" value="Genomic_DNA"/>
</dbReference>